<keyword evidence="1" id="KW-1133">Transmembrane helix</keyword>
<proteinExistence type="predicted"/>
<evidence type="ECO:0000313" key="3">
    <source>
        <dbReference type="WBParaSite" id="Csp11.Scaffold506.g2420.t1"/>
    </source>
</evidence>
<dbReference type="PANTHER" id="PTHR46891">
    <property type="entry name" value="SERPENTINE RECEPTOR, CLASS H-RELATED"/>
    <property type="match status" value="1"/>
</dbReference>
<evidence type="ECO:0000313" key="2">
    <source>
        <dbReference type="Proteomes" id="UP000095282"/>
    </source>
</evidence>
<name>A0A1I7T4V4_9PELO</name>
<keyword evidence="2" id="KW-1185">Reference proteome</keyword>
<keyword evidence="1" id="KW-0472">Membrane</keyword>
<keyword evidence="1" id="KW-0812">Transmembrane</keyword>
<feature type="transmembrane region" description="Helical" evidence="1">
    <location>
        <begin position="112"/>
        <end position="135"/>
    </location>
</feature>
<dbReference type="WBParaSite" id="Csp11.Scaffold506.g2420.t1">
    <property type="protein sequence ID" value="Csp11.Scaffold506.g2420.t1"/>
    <property type="gene ID" value="Csp11.Scaffold506.g2420"/>
</dbReference>
<dbReference type="SUPFAM" id="SSF81321">
    <property type="entry name" value="Family A G protein-coupled receptor-like"/>
    <property type="match status" value="1"/>
</dbReference>
<dbReference type="InterPro" id="IPR019422">
    <property type="entry name" value="7TM_GPCR_serpentine_rcpt_Srh"/>
</dbReference>
<reference evidence="3" key="1">
    <citation type="submission" date="2016-11" db="UniProtKB">
        <authorList>
            <consortium name="WormBaseParasite"/>
        </authorList>
    </citation>
    <scope>IDENTIFICATION</scope>
</reference>
<dbReference type="AlphaFoldDB" id="A0A1I7T4V4"/>
<evidence type="ECO:0000256" key="1">
    <source>
        <dbReference type="SAM" id="Phobius"/>
    </source>
</evidence>
<accession>A0A1I7T4V4</accession>
<sequence>MARKVVIEMIGGVPDYILNEEIYVMSLDLRTVTLPCFLVIIFIVPQAFIFIILMKKGLKKLKKTARFSESTLKMQRNFLNAVYIQVSVYMASIQLPIAYFFVSVMFKIHCQFANNMGFVVFSFNGLSSTIVMIWIHKPYRDYCIKILKIQKTTPKVDPQETIVSVATNVV</sequence>
<dbReference type="Pfam" id="PF10318">
    <property type="entry name" value="7TM_GPCR_Srh"/>
    <property type="match status" value="1"/>
</dbReference>
<dbReference type="eggNOG" id="ENOG502SY7B">
    <property type="taxonomic scope" value="Eukaryota"/>
</dbReference>
<feature type="transmembrane region" description="Helical" evidence="1">
    <location>
        <begin position="82"/>
        <end position="106"/>
    </location>
</feature>
<dbReference type="Proteomes" id="UP000095282">
    <property type="component" value="Unplaced"/>
</dbReference>
<protein>
    <submittedName>
        <fullName evidence="3">G_PROTEIN_RECEP_F1_2 domain-containing protein</fullName>
    </submittedName>
</protein>
<organism evidence="2 3">
    <name type="scientific">Caenorhabditis tropicalis</name>
    <dbReference type="NCBI Taxonomy" id="1561998"/>
    <lineage>
        <taxon>Eukaryota</taxon>
        <taxon>Metazoa</taxon>
        <taxon>Ecdysozoa</taxon>
        <taxon>Nematoda</taxon>
        <taxon>Chromadorea</taxon>
        <taxon>Rhabditida</taxon>
        <taxon>Rhabditina</taxon>
        <taxon>Rhabditomorpha</taxon>
        <taxon>Rhabditoidea</taxon>
        <taxon>Rhabditidae</taxon>
        <taxon>Peloderinae</taxon>
        <taxon>Caenorhabditis</taxon>
    </lineage>
</organism>
<feature type="transmembrane region" description="Helical" evidence="1">
    <location>
        <begin position="32"/>
        <end position="53"/>
    </location>
</feature>